<keyword evidence="3" id="KW-1185">Reference proteome</keyword>
<protein>
    <submittedName>
        <fullName evidence="2">Uncharacterized protein</fullName>
    </submittedName>
</protein>
<dbReference type="HOGENOM" id="CLU_520344_0_0_2"/>
<sequence length="523" mass="58221">MAIVLLITTAIAVMFYITVMIYLWRAEGSVEEEYIEQPKTVSPATKIIALILRKMITSIEAMLVAVSLCIMAIMSSLITSYMYTSTTIDMSGYTNSYNFIGIANNINAIYNIRNIFNTSPLLIVVQLYEPITLRNTSIMLYPLVLYCNPYSSQINSDWIERTCKLLQNGEYMMILNKNIYLNTSSVYINNNTFKIVYSDIGYVTDIAIAPSIPLVHSIGSMGGTILKIENASMITIASIPIDRVESLCRNSCSVKIIALSHLNISNIYEDAKKYLGLFDTVILRLNNHGYVYSNNVIPSPITVIGISIMILSSIIISLSVSGALIEKFVDIGRKLITIGITSEFYSASFIAGLVIFFAFWGIPITVLVSLGIVNTLSILSYIMMSIGNIALFFYVAIPKLERIGKGYSEATLSYITTSSIDLTSLKKCIVTNLESDEFFDLGEVELIEEKGVNIIRIELLYRRAIATLASIEIYIRRFNSTTNLNTIVDVWSLEELSGRVTQGLTQLVLSKMYGVLRTCTESS</sequence>
<dbReference type="Proteomes" id="UP000001304">
    <property type="component" value="Chromosome"/>
</dbReference>
<feature type="transmembrane region" description="Helical" evidence="1">
    <location>
        <begin position="303"/>
        <end position="325"/>
    </location>
</feature>
<feature type="transmembrane region" description="Helical" evidence="1">
    <location>
        <begin position="378"/>
        <end position="397"/>
    </location>
</feature>
<keyword evidence="1" id="KW-1133">Transmembrane helix</keyword>
<gene>
    <name evidence="2" type="ordered locus">Igag_1934</name>
</gene>
<organism evidence="2 3">
    <name type="scientific">Ignisphaera aggregans (strain DSM 17230 / JCM 13409 / AQ1.S1)</name>
    <dbReference type="NCBI Taxonomy" id="583356"/>
    <lineage>
        <taxon>Archaea</taxon>
        <taxon>Thermoproteota</taxon>
        <taxon>Thermoprotei</taxon>
        <taxon>Desulfurococcales</taxon>
        <taxon>Desulfurococcaceae</taxon>
        <taxon>Ignisphaera</taxon>
    </lineage>
</organism>
<dbReference type="AlphaFoldDB" id="E0STE1"/>
<keyword evidence="1" id="KW-0472">Membrane</keyword>
<dbReference type="BioCyc" id="IAGG583356:GHAH-1923-MONOMER"/>
<reference evidence="2 3" key="1">
    <citation type="journal article" date="2010" name="Stand. Genomic Sci.">
        <title>Complete genome sequence of Ignisphaera aggregans type strain (AQ1.S1).</title>
        <authorList>
            <person name="Goker M."/>
            <person name="Held B."/>
            <person name="Lapidus A."/>
            <person name="Nolan M."/>
            <person name="Spring S."/>
            <person name="Yasawong M."/>
            <person name="Lucas S."/>
            <person name="Glavina Del Rio T."/>
            <person name="Tice H."/>
            <person name="Cheng J.F."/>
            <person name="Goodwin L."/>
            <person name="Tapia R."/>
            <person name="Pitluck S."/>
            <person name="Liolios K."/>
            <person name="Ivanova N."/>
            <person name="Mavromatis K."/>
            <person name="Mikhailova N."/>
            <person name="Pati A."/>
            <person name="Chen A."/>
            <person name="Palaniappan K."/>
            <person name="Brambilla E."/>
            <person name="Land M."/>
            <person name="Hauser L."/>
            <person name="Chang Y.J."/>
            <person name="Jeffries C.D."/>
            <person name="Brettin T."/>
            <person name="Detter J.C."/>
            <person name="Han C."/>
            <person name="Rohde M."/>
            <person name="Sikorski J."/>
            <person name="Woyke T."/>
            <person name="Bristow J."/>
            <person name="Eisen J.A."/>
            <person name="Markowitz V."/>
            <person name="Hugenholtz P."/>
            <person name="Kyrpides N.C."/>
            <person name="Klenk H.P."/>
        </authorList>
    </citation>
    <scope>NUCLEOTIDE SEQUENCE [LARGE SCALE GENOMIC DNA]</scope>
    <source>
        <strain evidence="3">DSM 17230 / JCM 13409 / AQ1.S1</strain>
    </source>
</reference>
<evidence type="ECO:0000256" key="1">
    <source>
        <dbReference type="SAM" id="Phobius"/>
    </source>
</evidence>
<evidence type="ECO:0000313" key="3">
    <source>
        <dbReference type="Proteomes" id="UP000001304"/>
    </source>
</evidence>
<name>E0STE1_IGNAA</name>
<dbReference type="EMBL" id="CP002098">
    <property type="protein sequence ID" value="ADM28727.1"/>
    <property type="molecule type" value="Genomic_DNA"/>
</dbReference>
<accession>E0STE1</accession>
<proteinExistence type="predicted"/>
<evidence type="ECO:0000313" key="2">
    <source>
        <dbReference type="EMBL" id="ADM28727.1"/>
    </source>
</evidence>
<feature type="transmembrane region" description="Helical" evidence="1">
    <location>
        <begin position="6"/>
        <end position="24"/>
    </location>
</feature>
<feature type="transmembrane region" description="Helical" evidence="1">
    <location>
        <begin position="61"/>
        <end position="83"/>
    </location>
</feature>
<feature type="transmembrane region" description="Helical" evidence="1">
    <location>
        <begin position="346"/>
        <end position="372"/>
    </location>
</feature>
<dbReference type="KEGG" id="iag:Igag_1934"/>
<keyword evidence="1" id="KW-0812">Transmembrane</keyword>
<dbReference type="STRING" id="583356.Igag_1934"/>